<evidence type="ECO:0000313" key="10">
    <source>
        <dbReference type="EMBL" id="KAI1615533.1"/>
    </source>
</evidence>
<dbReference type="GO" id="GO:0016705">
    <property type="term" value="F:oxidoreductase activity, acting on paired donors, with incorporation or reduction of molecular oxygen"/>
    <property type="evidence" value="ECO:0007669"/>
    <property type="project" value="InterPro"/>
</dbReference>
<proteinExistence type="inferred from homology"/>
<keyword evidence="5 9" id="KW-0560">Oxidoreductase</keyword>
<dbReference type="PANTHER" id="PTHR24287:SF1">
    <property type="entry name" value="P450, PUTATIVE (EUROFUNG)-RELATED"/>
    <property type="match status" value="1"/>
</dbReference>
<dbReference type="PANTHER" id="PTHR24287">
    <property type="entry name" value="P450, PUTATIVE (EUROFUNG)-RELATED"/>
    <property type="match status" value="1"/>
</dbReference>
<dbReference type="InterPro" id="IPR047146">
    <property type="entry name" value="Cyt_P450_E_CYP52_fungi"/>
</dbReference>
<dbReference type="PRINTS" id="PR00385">
    <property type="entry name" value="P450"/>
</dbReference>
<accession>A0AAN6IFE0</accession>
<reference evidence="10" key="1">
    <citation type="journal article" date="2022" name="bioRxiv">
        <title>Deciphering the potential niche of two novel black yeast fungi from a biological soil crust based on their genomes, phenotypes, and melanin regulation.</title>
        <authorList>
            <consortium name="DOE Joint Genome Institute"/>
            <person name="Carr E.C."/>
            <person name="Barton Q."/>
            <person name="Grambo S."/>
            <person name="Sullivan M."/>
            <person name="Renfro C.M."/>
            <person name="Kuo A."/>
            <person name="Pangilinan J."/>
            <person name="Lipzen A."/>
            <person name="Keymanesh K."/>
            <person name="Savage E."/>
            <person name="Barry K."/>
            <person name="Grigoriev I.V."/>
            <person name="Riekhof W.R."/>
            <person name="Harris S.S."/>
        </authorList>
    </citation>
    <scope>NUCLEOTIDE SEQUENCE</scope>
    <source>
        <strain evidence="10">JF 03-4F</strain>
    </source>
</reference>
<dbReference type="PROSITE" id="PS00086">
    <property type="entry name" value="CYTOCHROME_P450"/>
    <property type="match status" value="1"/>
</dbReference>
<keyword evidence="3 8" id="KW-0349">Heme</keyword>
<dbReference type="InterPro" id="IPR002401">
    <property type="entry name" value="Cyt_P450_E_grp-I"/>
</dbReference>
<evidence type="ECO:0000256" key="9">
    <source>
        <dbReference type="RuleBase" id="RU000461"/>
    </source>
</evidence>
<dbReference type="InterPro" id="IPR017972">
    <property type="entry name" value="Cyt_P450_CS"/>
</dbReference>
<sequence>MAFIVGLVVLVTVISYKIFSSIRLRRHNAEQAALRGCQEPAKAPRKGLLGTGMLVESIRATREEWGPVWMHQTLNSIGKTNHTVKASVADFDLIITRDTENIKAMFATQSQDFDIGTHRENAFKSLLGLGVMTTRQERWKHSRALVRPQFTRDNLADLDLFQRHLDALLQRIPRMEDGWTAKVDLSPLFFNFTLDTGSEFLFGQSVHSQTPEKTPAMWDADAPDLRNFGHHLDKAKHMIDRRGALTKYGWLLRDSSFPKHCKAVQDCVDWFVKQRLNRGSDDEKVIETPSGKPKFVLLDELAKDTSDPLELRCELLNILHASRDTTASLMGWSFYFLARYPDVFKTLREEIIDNFTANPESEITFNKLWACQYLQYVVKETIRVVGVVPMNERAATCDTTLPRGGGADGLSPVFVPKGTQVLIPTYSMQHREDIWGPDVDEYKPERWQDRKFGWDFIPFGGGVRQCLGQQFARTETMYVLARALQIFDQIENMEVPGPVKMHHTIENRSGTGVQVRLHLASAESKHCREQPTSELKLGPEYDLGLGADRPMVAPPTTPAAYCRDEEKQYELKLSKDYDLELGADRPEEAMVV</sequence>
<dbReference type="Proteomes" id="UP001203852">
    <property type="component" value="Unassembled WGS sequence"/>
</dbReference>
<gene>
    <name evidence="10" type="ORF">EDD36DRAFT_381159</name>
</gene>
<dbReference type="Pfam" id="PF00067">
    <property type="entry name" value="p450"/>
    <property type="match status" value="1"/>
</dbReference>
<evidence type="ECO:0000256" key="4">
    <source>
        <dbReference type="ARBA" id="ARBA00022723"/>
    </source>
</evidence>
<comment type="cofactor">
    <cofactor evidence="1 8">
        <name>heme</name>
        <dbReference type="ChEBI" id="CHEBI:30413"/>
    </cofactor>
</comment>
<evidence type="ECO:0000256" key="3">
    <source>
        <dbReference type="ARBA" id="ARBA00022617"/>
    </source>
</evidence>
<comment type="caution">
    <text evidence="10">The sequence shown here is derived from an EMBL/GenBank/DDBJ whole genome shotgun (WGS) entry which is preliminary data.</text>
</comment>
<evidence type="ECO:0000256" key="6">
    <source>
        <dbReference type="ARBA" id="ARBA00023004"/>
    </source>
</evidence>
<dbReference type="GO" id="GO:0005506">
    <property type="term" value="F:iron ion binding"/>
    <property type="evidence" value="ECO:0007669"/>
    <property type="project" value="InterPro"/>
</dbReference>
<keyword evidence="4 8" id="KW-0479">Metal-binding</keyword>
<name>A0AAN6IFE0_9EURO</name>
<dbReference type="InterPro" id="IPR001128">
    <property type="entry name" value="Cyt_P450"/>
</dbReference>
<dbReference type="GO" id="GO:0004497">
    <property type="term" value="F:monooxygenase activity"/>
    <property type="evidence" value="ECO:0007669"/>
    <property type="project" value="UniProtKB-KW"/>
</dbReference>
<dbReference type="GO" id="GO:0020037">
    <property type="term" value="F:heme binding"/>
    <property type="evidence" value="ECO:0007669"/>
    <property type="project" value="InterPro"/>
</dbReference>
<protein>
    <submittedName>
        <fullName evidence="10">Cytochrome P450 family protein</fullName>
    </submittedName>
</protein>
<dbReference type="SUPFAM" id="SSF48264">
    <property type="entry name" value="Cytochrome P450"/>
    <property type="match status" value="1"/>
</dbReference>
<feature type="binding site" description="axial binding residue" evidence="8">
    <location>
        <position position="466"/>
    </location>
    <ligand>
        <name>heme</name>
        <dbReference type="ChEBI" id="CHEBI:30413"/>
    </ligand>
    <ligandPart>
        <name>Fe</name>
        <dbReference type="ChEBI" id="CHEBI:18248"/>
    </ligandPart>
</feature>
<dbReference type="AlphaFoldDB" id="A0AAN6IFE0"/>
<keyword evidence="11" id="KW-1185">Reference proteome</keyword>
<evidence type="ECO:0000256" key="1">
    <source>
        <dbReference type="ARBA" id="ARBA00001971"/>
    </source>
</evidence>
<dbReference type="InterPro" id="IPR036396">
    <property type="entry name" value="Cyt_P450_sf"/>
</dbReference>
<evidence type="ECO:0000256" key="2">
    <source>
        <dbReference type="ARBA" id="ARBA00010617"/>
    </source>
</evidence>
<keyword evidence="7 9" id="KW-0503">Monooxygenase</keyword>
<dbReference type="PRINTS" id="PR00463">
    <property type="entry name" value="EP450I"/>
</dbReference>
<evidence type="ECO:0000313" key="11">
    <source>
        <dbReference type="Proteomes" id="UP001203852"/>
    </source>
</evidence>
<keyword evidence="6 8" id="KW-0408">Iron</keyword>
<evidence type="ECO:0000256" key="8">
    <source>
        <dbReference type="PIRSR" id="PIRSR602401-1"/>
    </source>
</evidence>
<dbReference type="Gene3D" id="1.10.630.10">
    <property type="entry name" value="Cytochrome P450"/>
    <property type="match status" value="1"/>
</dbReference>
<evidence type="ECO:0000256" key="5">
    <source>
        <dbReference type="ARBA" id="ARBA00023002"/>
    </source>
</evidence>
<evidence type="ECO:0000256" key="7">
    <source>
        <dbReference type="ARBA" id="ARBA00023033"/>
    </source>
</evidence>
<dbReference type="CDD" id="cd11063">
    <property type="entry name" value="CYP52"/>
    <property type="match status" value="1"/>
</dbReference>
<dbReference type="EMBL" id="MU404352">
    <property type="protein sequence ID" value="KAI1615533.1"/>
    <property type="molecule type" value="Genomic_DNA"/>
</dbReference>
<comment type="similarity">
    <text evidence="2 9">Belongs to the cytochrome P450 family.</text>
</comment>
<organism evidence="10 11">
    <name type="scientific">Exophiala viscosa</name>
    <dbReference type="NCBI Taxonomy" id="2486360"/>
    <lineage>
        <taxon>Eukaryota</taxon>
        <taxon>Fungi</taxon>
        <taxon>Dikarya</taxon>
        <taxon>Ascomycota</taxon>
        <taxon>Pezizomycotina</taxon>
        <taxon>Eurotiomycetes</taxon>
        <taxon>Chaetothyriomycetidae</taxon>
        <taxon>Chaetothyriales</taxon>
        <taxon>Herpotrichiellaceae</taxon>
        <taxon>Exophiala</taxon>
    </lineage>
</organism>